<name>A0A158QZC3_NIPBR</name>
<dbReference type="Proteomes" id="UP000271162">
    <property type="component" value="Unassembled WGS sequence"/>
</dbReference>
<reference evidence="1 2" key="2">
    <citation type="submission" date="2018-11" db="EMBL/GenBank/DDBJ databases">
        <authorList>
            <consortium name="Pathogen Informatics"/>
        </authorList>
    </citation>
    <scope>NUCLEOTIDE SEQUENCE [LARGE SCALE GENOMIC DNA]</scope>
</reference>
<sequence length="212" mass="24522">MNISSAQSLGLSVIPLVQTLGHLEWILKTKEFANLRENTSYPMVACIGSDKTQNLILDAVQQMGQCEADKAILPVKYGNNTKRLVFDYIRSIAMNITETFPKTKVLMWFDEFKYVEKSLVKEYGLDRLVTPVVWKYTTDLDKDLPAKMWENLASAFSSVWGSSAFKGADGPNRYWNRMTTYLQNNKQWYLQHEKHSELFSDFHGFILTGWQR</sequence>
<dbReference type="PANTHER" id="PTHR21040:SF8">
    <property type="entry name" value="BCDNA.GH04120"/>
    <property type="match status" value="1"/>
</dbReference>
<proteinExistence type="predicted"/>
<dbReference type="InterPro" id="IPR017853">
    <property type="entry name" value="GH"/>
</dbReference>
<protein>
    <submittedName>
        <fullName evidence="3">Hexosaminidase D (inferred by orthology to a human protein)</fullName>
    </submittedName>
</protein>
<dbReference type="SUPFAM" id="SSF51445">
    <property type="entry name" value="(Trans)glycosidases"/>
    <property type="match status" value="1"/>
</dbReference>
<evidence type="ECO:0000313" key="1">
    <source>
        <dbReference type="EMBL" id="VDL73472.1"/>
    </source>
</evidence>
<dbReference type="InterPro" id="IPR038901">
    <property type="entry name" value="HEXDC-like"/>
</dbReference>
<dbReference type="EMBL" id="UYSL01020218">
    <property type="protein sequence ID" value="VDL73472.1"/>
    <property type="molecule type" value="Genomic_DNA"/>
</dbReference>
<accession>A0A158QZC3</accession>
<reference evidence="3" key="1">
    <citation type="submission" date="2016-04" db="UniProtKB">
        <authorList>
            <consortium name="WormBaseParasite"/>
        </authorList>
    </citation>
    <scope>IDENTIFICATION</scope>
</reference>
<dbReference type="Gene3D" id="3.20.20.80">
    <property type="entry name" value="Glycosidases"/>
    <property type="match status" value="1"/>
</dbReference>
<evidence type="ECO:0000313" key="2">
    <source>
        <dbReference type="Proteomes" id="UP000271162"/>
    </source>
</evidence>
<dbReference type="PANTHER" id="PTHR21040">
    <property type="entry name" value="BCDNA.GH04120"/>
    <property type="match status" value="1"/>
</dbReference>
<evidence type="ECO:0000313" key="3">
    <source>
        <dbReference type="WBParaSite" id="NBR_0000988201-mRNA-1"/>
    </source>
</evidence>
<dbReference type="OMA" id="HEMEYIP"/>
<dbReference type="WBParaSite" id="NBR_0000988201-mRNA-1">
    <property type="protein sequence ID" value="NBR_0000988201-mRNA-1"/>
    <property type="gene ID" value="NBR_0000988201"/>
</dbReference>
<organism evidence="3">
    <name type="scientific">Nippostrongylus brasiliensis</name>
    <name type="common">Rat hookworm</name>
    <dbReference type="NCBI Taxonomy" id="27835"/>
    <lineage>
        <taxon>Eukaryota</taxon>
        <taxon>Metazoa</taxon>
        <taxon>Ecdysozoa</taxon>
        <taxon>Nematoda</taxon>
        <taxon>Chromadorea</taxon>
        <taxon>Rhabditida</taxon>
        <taxon>Rhabditina</taxon>
        <taxon>Rhabditomorpha</taxon>
        <taxon>Strongyloidea</taxon>
        <taxon>Heligmosomidae</taxon>
        <taxon>Nippostrongylus</taxon>
    </lineage>
</organism>
<keyword evidence="2" id="KW-1185">Reference proteome</keyword>
<gene>
    <name evidence="1" type="ORF">NBR_LOCUS9883</name>
</gene>
<dbReference type="GO" id="GO:0015929">
    <property type="term" value="F:hexosaminidase activity"/>
    <property type="evidence" value="ECO:0007669"/>
    <property type="project" value="InterPro"/>
</dbReference>
<dbReference type="STRING" id="27835.A0A158QZC3"/>
<dbReference type="AlphaFoldDB" id="A0A158QZC3"/>